<keyword evidence="9" id="KW-0674">Reaction center</keyword>
<reference evidence="13 14" key="1">
    <citation type="submission" date="2019-05" db="EMBL/GenBank/DDBJ databases">
        <authorList>
            <person name="Pankratov T."/>
            <person name="Grouzdev D."/>
        </authorList>
    </citation>
    <scope>NUCLEOTIDE SEQUENCE [LARGE SCALE GENOMIC DNA]</scope>
    <source>
        <strain evidence="13 14">KEBCLARHB70R</strain>
    </source>
</reference>
<feature type="binding site" description="axial binding residue" evidence="11">
    <location>
        <position position="264"/>
    </location>
    <ligand>
        <name>heme</name>
        <dbReference type="ChEBI" id="CHEBI:30413"/>
        <label>3</label>
    </ligand>
    <ligandPart>
        <name>Fe</name>
        <dbReference type="ChEBI" id="CHEBI:18248"/>
    </ligandPart>
</feature>
<feature type="binding site" description="covalent" evidence="10">
    <location>
        <position position="275"/>
    </location>
    <ligand>
        <name>heme</name>
        <dbReference type="ChEBI" id="CHEBI:30413"/>
        <label>3</label>
    </ligand>
</feature>
<dbReference type="GO" id="GO:0020037">
    <property type="term" value="F:heme binding"/>
    <property type="evidence" value="ECO:0007669"/>
    <property type="project" value="InterPro"/>
</dbReference>
<evidence type="ECO:0000256" key="7">
    <source>
        <dbReference type="ARBA" id="ARBA00022982"/>
    </source>
</evidence>
<keyword evidence="8 9" id="KW-0408">Iron</keyword>
<dbReference type="GO" id="GO:0009055">
    <property type="term" value="F:electron transfer activity"/>
    <property type="evidence" value="ECO:0007669"/>
    <property type="project" value="InterPro"/>
</dbReference>
<dbReference type="InterPro" id="IPR036280">
    <property type="entry name" value="Multihaem_cyt_sf"/>
</dbReference>
<comment type="caution">
    <text evidence="13">The sequence shown here is derived from an EMBL/GenBank/DDBJ whole genome shotgun (WGS) entry which is preliminary data.</text>
</comment>
<protein>
    <recommendedName>
        <fullName evidence="2 9">Photosynthetic reaction center cytochrome c subunit</fullName>
    </recommendedName>
</protein>
<dbReference type="GO" id="GO:0019684">
    <property type="term" value="P:photosynthesis, light reaction"/>
    <property type="evidence" value="ECO:0007669"/>
    <property type="project" value="InterPro"/>
</dbReference>
<dbReference type="RefSeq" id="WP_138324302.1">
    <property type="nucleotide sequence ID" value="NZ_VCDI01000001.1"/>
</dbReference>
<evidence type="ECO:0000256" key="5">
    <source>
        <dbReference type="ARBA" id="ARBA00022617"/>
    </source>
</evidence>
<feature type="binding site" description="axial binding residue" evidence="11">
    <location>
        <position position="279"/>
    </location>
    <ligand>
        <name>heme</name>
        <dbReference type="ChEBI" id="CHEBI:30413"/>
        <label>3</label>
    </ligand>
    <ligandPart>
        <name>Fe</name>
        <dbReference type="ChEBI" id="CHEBI:18248"/>
    </ligandPart>
</feature>
<feature type="binding site" description="covalent" evidence="10">
    <location>
        <position position="278"/>
    </location>
    <ligand>
        <name>heme</name>
        <dbReference type="ChEBI" id="CHEBI:30413"/>
        <label>3</label>
    </ligand>
</feature>
<comment type="PTM">
    <text evidence="9 10">Binds 4 heme groups per subunit.</text>
</comment>
<keyword evidence="5 9" id="KW-0349">Heme</keyword>
<feature type="binding site" description="covalent" evidence="10">
    <location>
        <position position="181"/>
    </location>
    <ligand>
        <name>heme</name>
        <dbReference type="ChEBI" id="CHEBI:30413"/>
        <label>2</label>
    </ligand>
</feature>
<dbReference type="GO" id="GO:0005506">
    <property type="term" value="F:iron ion binding"/>
    <property type="evidence" value="ECO:0007669"/>
    <property type="project" value="InterPro"/>
</dbReference>
<dbReference type="GO" id="GO:0030077">
    <property type="term" value="C:plasma membrane light-harvesting complex"/>
    <property type="evidence" value="ECO:0007669"/>
    <property type="project" value="InterPro"/>
</dbReference>
<feature type="binding site" description="axial binding residue" evidence="11">
    <location>
        <position position="170"/>
    </location>
    <ligand>
        <name>heme</name>
        <dbReference type="ChEBI" id="CHEBI:30413"/>
        <label>4</label>
    </ligand>
    <ligandPart>
        <name>Fe</name>
        <dbReference type="ChEBI" id="CHEBI:18248"/>
    </ligandPart>
</feature>
<keyword evidence="7 9" id="KW-0249">Electron transport</keyword>
<comment type="function">
    <text evidence="1 9">The reaction center of purple bacteria contains a tightly bound cytochrome molecule which re-reduces the photo oxidized primary electron donor.</text>
</comment>
<feature type="binding site" description="axial binding residue" evidence="11">
    <location>
        <position position="182"/>
    </location>
    <ligand>
        <name>heme</name>
        <dbReference type="ChEBI" id="CHEBI:30413"/>
        <label>2</label>
    </ligand>
    <ligandPart>
        <name>Fe</name>
        <dbReference type="ChEBI" id="CHEBI:18248"/>
    </ligandPart>
</feature>
<evidence type="ECO:0000256" key="8">
    <source>
        <dbReference type="ARBA" id="ARBA00023004"/>
    </source>
</evidence>
<evidence type="ECO:0000256" key="10">
    <source>
        <dbReference type="PIRSR" id="PIRSR000017-1"/>
    </source>
</evidence>
<feature type="binding site" description="axial binding residue" evidence="11">
    <location>
        <position position="156"/>
    </location>
    <ligand>
        <name>heme</name>
        <dbReference type="ChEBI" id="CHEBI:30413"/>
        <label>2</label>
    </ligand>
    <ligandPart>
        <name>Fe</name>
        <dbReference type="ChEBI" id="CHEBI:18248"/>
    </ligandPart>
</feature>
<dbReference type="CDD" id="cd09224">
    <property type="entry name" value="CytoC_RC"/>
    <property type="match status" value="1"/>
</dbReference>
<dbReference type="Gene3D" id="1.10.468.10">
    <property type="entry name" value="Photosynthetic Reaction Center, subunit C, domain 2"/>
    <property type="match status" value="2"/>
</dbReference>
<feature type="binding site" description="covalent" evidence="10">
    <location>
        <position position="338"/>
    </location>
    <ligand>
        <name>heme</name>
        <dbReference type="ChEBI" id="CHEBI:30413"/>
        <label>4</label>
    </ligand>
</feature>
<sequence length="364" mass="39506">MRALTAPLELVALALRYSLAGIVAHPWRTRAWVVGLIAIALVFAFGSTLERLPVTSVQLGYRGTAMEAEYNPRLLKPEIEANRLLPALPAVPDAGIPSSKAYKNIKVLQTADANQFLRQMGAFANWINPAAGCAYCHSLNNMASDSLYTKTVTRRMIQMTREINTNWKAHVGGVGVTCYTCHRGNSIPQNVWFTEPPPGAGHGLAETGTGQGSPDKASGLTTLASDPFTPFLLNAMPIRVTGVSDLNIGNNASTKQAEWTYGLMMHFATSLGVACTYCHNTNNFASWDQGTPNRVPAWYGIRMVRDLNRNYMLPLTNVFPAGRKGPMGDVAKINCATCHQGAYKPFYGASDLAAYPLLAQRNTP</sequence>
<evidence type="ECO:0000256" key="1">
    <source>
        <dbReference type="ARBA" id="ARBA00003196"/>
    </source>
</evidence>
<feature type="binding site" description="axial binding residue" evidence="11">
    <location>
        <position position="120"/>
    </location>
    <ligand>
        <name>heme</name>
        <dbReference type="ChEBI" id="CHEBI:30413"/>
        <label>1</label>
    </ligand>
    <ligandPart>
        <name>Fe</name>
        <dbReference type="ChEBI" id="CHEBI:18248"/>
    </ligandPart>
</feature>
<feature type="binding site" description="axial binding residue" evidence="11">
    <location>
        <position position="137"/>
    </location>
    <ligand>
        <name>heme</name>
        <dbReference type="ChEBI" id="CHEBI:30413"/>
        <label>1</label>
    </ligand>
    <ligandPart>
        <name>Fe</name>
        <dbReference type="ChEBI" id="CHEBI:18248"/>
    </ligandPart>
</feature>
<keyword evidence="3 9" id="KW-0813">Transport</keyword>
<evidence type="ECO:0000256" key="4">
    <source>
        <dbReference type="ARBA" id="ARBA00022531"/>
    </source>
</evidence>
<feature type="binding site" description="covalent" evidence="10">
    <location>
        <position position="335"/>
    </location>
    <ligand>
        <name>heme</name>
        <dbReference type="ChEBI" id="CHEBI:30413"/>
        <label>4</label>
    </ligand>
</feature>
<evidence type="ECO:0000256" key="2">
    <source>
        <dbReference type="ARBA" id="ARBA00015978"/>
    </source>
</evidence>
<dbReference type="EMBL" id="VCDI01000001">
    <property type="protein sequence ID" value="TLU74049.1"/>
    <property type="molecule type" value="Genomic_DNA"/>
</dbReference>
<keyword evidence="4 9" id="KW-0602">Photosynthesis</keyword>
<dbReference type="SUPFAM" id="SSF48695">
    <property type="entry name" value="Multiheme cytochromes"/>
    <property type="match status" value="1"/>
</dbReference>
<feature type="binding site" description="covalent" evidence="10">
    <location>
        <position position="136"/>
    </location>
    <ligand>
        <name>heme</name>
        <dbReference type="ChEBI" id="CHEBI:30413"/>
        <label>1</label>
    </ligand>
</feature>
<dbReference type="Pfam" id="PF02276">
    <property type="entry name" value="CytoC_RC"/>
    <property type="match status" value="1"/>
</dbReference>
<evidence type="ECO:0000256" key="9">
    <source>
        <dbReference type="PIRNR" id="PIRNR000017"/>
    </source>
</evidence>
<evidence type="ECO:0000313" key="14">
    <source>
        <dbReference type="Proteomes" id="UP000305654"/>
    </source>
</evidence>
<keyword evidence="14" id="KW-1185">Reference proteome</keyword>
<dbReference type="AlphaFoldDB" id="A0A5R9JAM3"/>
<evidence type="ECO:0000256" key="11">
    <source>
        <dbReference type="PIRSR" id="PIRSR000017-2"/>
    </source>
</evidence>
<accession>A0A5R9JAM3</accession>
<dbReference type="PIRSF" id="PIRSF000017">
    <property type="entry name" value="RC_cytochrome"/>
    <property type="match status" value="1"/>
</dbReference>
<dbReference type="InterPro" id="IPR023119">
    <property type="entry name" value="Multihaem_cyt_PRC_cyt_su-like"/>
</dbReference>
<dbReference type="Proteomes" id="UP000305654">
    <property type="component" value="Unassembled WGS sequence"/>
</dbReference>
<dbReference type="OrthoDB" id="9813732at2"/>
<dbReference type="InterPro" id="IPR003158">
    <property type="entry name" value="Photosyn_RC_cyt_c-su"/>
</dbReference>
<gene>
    <name evidence="13" type="ORF">FE263_02200</name>
</gene>
<proteinExistence type="predicted"/>
<feature type="binding site" description="covalent" evidence="10">
    <location>
        <position position="178"/>
    </location>
    <ligand>
        <name>heme</name>
        <dbReference type="ChEBI" id="CHEBI:30413"/>
        <label>2</label>
    </ligand>
</feature>
<evidence type="ECO:0000256" key="12">
    <source>
        <dbReference type="SAM" id="MobiDB-lite"/>
    </source>
</evidence>
<evidence type="ECO:0000313" key="13">
    <source>
        <dbReference type="EMBL" id="TLU74049.1"/>
    </source>
</evidence>
<feature type="binding site" description="axial binding residue" evidence="11">
    <location>
        <position position="339"/>
    </location>
    <ligand>
        <name>heme</name>
        <dbReference type="ChEBI" id="CHEBI:30413"/>
        <label>4</label>
    </ligand>
    <ligandPart>
        <name>Fe</name>
        <dbReference type="ChEBI" id="CHEBI:18248"/>
    </ligandPart>
</feature>
<feature type="binding site" description="covalent" evidence="10">
    <location>
        <position position="133"/>
    </location>
    <ligand>
        <name>heme</name>
        <dbReference type="ChEBI" id="CHEBI:30413"/>
        <label>1</label>
    </ligand>
</feature>
<organism evidence="13 14">
    <name type="scientific">Lichenicoccus roseus</name>
    <dbReference type="NCBI Taxonomy" id="2683649"/>
    <lineage>
        <taxon>Bacteria</taxon>
        <taxon>Pseudomonadati</taxon>
        <taxon>Pseudomonadota</taxon>
        <taxon>Alphaproteobacteria</taxon>
        <taxon>Acetobacterales</taxon>
        <taxon>Acetobacteraceae</taxon>
        <taxon>Lichenicoccus</taxon>
    </lineage>
</organism>
<keyword evidence="6 9" id="KW-0479">Metal-binding</keyword>
<evidence type="ECO:0000256" key="6">
    <source>
        <dbReference type="ARBA" id="ARBA00022723"/>
    </source>
</evidence>
<dbReference type="NCBIfam" id="NF040706">
    <property type="entry name" value="photo_cyt_PufC"/>
    <property type="match status" value="1"/>
</dbReference>
<evidence type="ECO:0000256" key="3">
    <source>
        <dbReference type="ARBA" id="ARBA00022448"/>
    </source>
</evidence>
<name>A0A5R9JAM3_9PROT</name>
<feature type="region of interest" description="Disordered" evidence="12">
    <location>
        <begin position="197"/>
        <end position="216"/>
    </location>
</feature>